<evidence type="ECO:0000313" key="2">
    <source>
        <dbReference type="Proteomes" id="UP000430368"/>
    </source>
</evidence>
<proteinExistence type="predicted"/>
<name>A0ABX6GP41_9GAMM</name>
<gene>
    <name evidence="1" type="ORF">FO014_14210</name>
</gene>
<accession>A0ABX6GP41</accession>
<dbReference type="Proteomes" id="UP000430368">
    <property type="component" value="Chromosome"/>
</dbReference>
<protein>
    <submittedName>
        <fullName evidence="1">Uncharacterized protein</fullName>
    </submittedName>
</protein>
<organism evidence="1 2">
    <name type="scientific">Serratia rhizosphaerae</name>
    <dbReference type="NCBI Taxonomy" id="2597702"/>
    <lineage>
        <taxon>Bacteria</taxon>
        <taxon>Pseudomonadati</taxon>
        <taxon>Pseudomonadota</taxon>
        <taxon>Gammaproteobacteria</taxon>
        <taxon>Enterobacterales</taxon>
        <taxon>Yersiniaceae</taxon>
        <taxon>Serratia</taxon>
    </lineage>
</organism>
<evidence type="ECO:0000313" key="1">
    <source>
        <dbReference type="EMBL" id="QHA88018.1"/>
    </source>
</evidence>
<dbReference type="EMBL" id="CP041764">
    <property type="protein sequence ID" value="QHA88018.1"/>
    <property type="molecule type" value="Genomic_DNA"/>
</dbReference>
<keyword evidence="2" id="KW-1185">Reference proteome</keyword>
<sequence length="184" mass="19754">MSSSSESISIQITDEYLIQGYYATGFSVTDLNNNTSFSAVYQVVVQNSNNTGVLDQPAPIVPLAGDGIINQSDLYKGVTVEVMPDESWLYLSPRGVSIFWVGYNEDGLTSPAAQQHQAFSAEEAMAAMTNGAPLVMPVDEATLVALGTGTADAYYTVLDKTAVIHSSKMYNSRVDVEPPGKKKK</sequence>
<reference evidence="1 2" key="1">
    <citation type="submission" date="2019-07" db="EMBL/GenBank/DDBJ databases">
        <title>Serratia dokdonensis sp. nov., an elicitor of systemic resistance in Nicotiana Tabacum.</title>
        <authorList>
            <person name="Son J.-S."/>
            <person name="Hwang Y.-J."/>
            <person name="Lee S.-Y."/>
            <person name="Ghim S.-Y."/>
        </authorList>
    </citation>
    <scope>NUCLEOTIDE SEQUENCE [LARGE SCALE GENOMIC DNA]</scope>
    <source>
        <strain evidence="1 2">KUDC3025</strain>
    </source>
</reference>
<dbReference type="RefSeq" id="WP_160029990.1">
    <property type="nucleotide sequence ID" value="NZ_CP041764.1"/>
</dbReference>